<evidence type="ECO:0000256" key="3">
    <source>
        <dbReference type="ARBA" id="ARBA00022801"/>
    </source>
</evidence>
<dbReference type="Proteomes" id="UP001208570">
    <property type="component" value="Unassembled WGS sequence"/>
</dbReference>
<name>A0AAD9JH60_9ANNE</name>
<keyword evidence="4" id="KW-0256">Endoplasmic reticulum</keyword>
<dbReference type="InterPro" id="IPR019388">
    <property type="entry name" value="FIT"/>
</dbReference>
<gene>
    <name evidence="10" type="ORF">LSH36_323g02026</name>
</gene>
<dbReference type="AlphaFoldDB" id="A0AAD9JH60"/>
<evidence type="ECO:0000256" key="2">
    <source>
        <dbReference type="ARBA" id="ARBA00022692"/>
    </source>
</evidence>
<keyword evidence="5 9" id="KW-1133">Transmembrane helix</keyword>
<evidence type="ECO:0000256" key="8">
    <source>
        <dbReference type="SAM" id="MobiDB-lite"/>
    </source>
</evidence>
<evidence type="ECO:0000256" key="9">
    <source>
        <dbReference type="SAM" id="Phobius"/>
    </source>
</evidence>
<evidence type="ECO:0000256" key="7">
    <source>
        <dbReference type="ARBA" id="ARBA00023136"/>
    </source>
</evidence>
<keyword evidence="2 9" id="KW-0812">Transmembrane</keyword>
<dbReference type="PANTHER" id="PTHR23129:SF0">
    <property type="entry name" value="ACYL-COENZYME A DIPHOSPHATASE FITM2"/>
    <property type="match status" value="1"/>
</dbReference>
<dbReference type="Pfam" id="PF10261">
    <property type="entry name" value="FIT"/>
    <property type="match status" value="1"/>
</dbReference>
<keyword evidence="7 9" id="KW-0472">Membrane</keyword>
<proteinExistence type="inferred from homology"/>
<dbReference type="GO" id="GO:0005789">
    <property type="term" value="C:endoplasmic reticulum membrane"/>
    <property type="evidence" value="ECO:0007669"/>
    <property type="project" value="UniProtKB-SubCell"/>
</dbReference>
<dbReference type="InterPro" id="IPR046401">
    <property type="entry name" value="FITM1/2"/>
</dbReference>
<dbReference type="GO" id="GO:0008654">
    <property type="term" value="P:phospholipid biosynthetic process"/>
    <property type="evidence" value="ECO:0007669"/>
    <property type="project" value="TreeGrafter"/>
</dbReference>
<organism evidence="10 11">
    <name type="scientific">Paralvinella palmiformis</name>
    <dbReference type="NCBI Taxonomy" id="53620"/>
    <lineage>
        <taxon>Eukaryota</taxon>
        <taxon>Metazoa</taxon>
        <taxon>Spiralia</taxon>
        <taxon>Lophotrochozoa</taxon>
        <taxon>Annelida</taxon>
        <taxon>Polychaeta</taxon>
        <taxon>Sedentaria</taxon>
        <taxon>Canalipalpata</taxon>
        <taxon>Terebellida</taxon>
        <taxon>Terebelliformia</taxon>
        <taxon>Alvinellidae</taxon>
        <taxon>Paralvinella</taxon>
    </lineage>
</organism>
<feature type="region of interest" description="Disordered" evidence="8">
    <location>
        <begin position="1"/>
        <end position="21"/>
    </location>
</feature>
<evidence type="ECO:0000256" key="4">
    <source>
        <dbReference type="ARBA" id="ARBA00022824"/>
    </source>
</evidence>
<feature type="transmembrane region" description="Helical" evidence="9">
    <location>
        <begin position="44"/>
        <end position="66"/>
    </location>
</feature>
<feature type="transmembrane region" description="Helical" evidence="9">
    <location>
        <begin position="86"/>
        <end position="105"/>
    </location>
</feature>
<comment type="caution">
    <text evidence="10">The sequence shown here is derived from an EMBL/GenBank/DDBJ whole genome shotgun (WGS) entry which is preliminary data.</text>
</comment>
<protein>
    <submittedName>
        <fullName evidence="10">Uncharacterized protein</fullName>
    </submittedName>
</protein>
<evidence type="ECO:0000256" key="6">
    <source>
        <dbReference type="ARBA" id="ARBA00023098"/>
    </source>
</evidence>
<dbReference type="PANTHER" id="PTHR23129">
    <property type="entry name" value="ACYL-COENZYME A DIPHOSPHATASE FITM2"/>
    <property type="match status" value="1"/>
</dbReference>
<dbReference type="GO" id="GO:0019915">
    <property type="term" value="P:lipid storage"/>
    <property type="evidence" value="ECO:0007669"/>
    <property type="project" value="InterPro"/>
</dbReference>
<feature type="transmembrane region" description="Helical" evidence="9">
    <location>
        <begin position="236"/>
        <end position="259"/>
    </location>
</feature>
<sequence>MAQTRMKCEPPRKHSTTEKKSVAEPASFRKFLVILIMHLCKKVLLINTVAKLGIYLCGASVVSLFTDLVPVPKSYFSEKKNFFNTFFVKLGWGWTISLLLPFVYYTSSTYCCGQKTLVRQHMARLGIATFFWYSCTTIFNWVENVTGMCTSAEMEHDRKNLCIEAGYEWIGFDASGHTFLLMYSLLVISEEVKCISGWSKIADAIKTEEEHPTRLTAEQLTTLKFLYGCNTPKIKGLIVCLTLLQILWEVMFFATVIYFHNMPQKLIAAAFASAVWLFTYQTWYRIEKIWPLPPGKGLIRYMVPP</sequence>
<dbReference type="EMBL" id="JAODUP010000324">
    <property type="protein sequence ID" value="KAK2152601.1"/>
    <property type="molecule type" value="Genomic_DNA"/>
</dbReference>
<feature type="transmembrane region" description="Helical" evidence="9">
    <location>
        <begin position="125"/>
        <end position="142"/>
    </location>
</feature>
<reference evidence="10" key="1">
    <citation type="journal article" date="2023" name="Mol. Biol. Evol.">
        <title>Third-Generation Sequencing Reveals the Adaptive Role of the Epigenome in Three Deep-Sea Polychaetes.</title>
        <authorList>
            <person name="Perez M."/>
            <person name="Aroh O."/>
            <person name="Sun Y."/>
            <person name="Lan Y."/>
            <person name="Juniper S.K."/>
            <person name="Young C.R."/>
            <person name="Angers B."/>
            <person name="Qian P.Y."/>
        </authorList>
    </citation>
    <scope>NUCLEOTIDE SEQUENCE</scope>
    <source>
        <strain evidence="10">P08H-3</strain>
    </source>
</reference>
<dbReference type="GO" id="GO:0034389">
    <property type="term" value="P:lipid droplet organization"/>
    <property type="evidence" value="ECO:0007669"/>
    <property type="project" value="InterPro"/>
</dbReference>
<evidence type="ECO:0000313" key="11">
    <source>
        <dbReference type="Proteomes" id="UP001208570"/>
    </source>
</evidence>
<evidence type="ECO:0000256" key="5">
    <source>
        <dbReference type="ARBA" id="ARBA00022989"/>
    </source>
</evidence>
<evidence type="ECO:0000256" key="1">
    <source>
        <dbReference type="ARBA" id="ARBA00004477"/>
    </source>
</evidence>
<evidence type="ECO:0000313" key="10">
    <source>
        <dbReference type="EMBL" id="KAK2152601.1"/>
    </source>
</evidence>
<accession>A0AAD9JH60</accession>
<feature type="transmembrane region" description="Helical" evidence="9">
    <location>
        <begin position="266"/>
        <end position="284"/>
    </location>
</feature>
<dbReference type="HAMAP" id="MF_03230">
    <property type="entry name" value="FITM2"/>
    <property type="match status" value="1"/>
</dbReference>
<keyword evidence="3" id="KW-0378">Hydrolase</keyword>
<comment type="subcellular location">
    <subcellularLocation>
        <location evidence="1">Endoplasmic reticulum membrane</location>
        <topology evidence="1">Multi-pass membrane protein</topology>
    </subcellularLocation>
</comment>
<keyword evidence="6" id="KW-0443">Lipid metabolism</keyword>
<keyword evidence="11" id="KW-1185">Reference proteome</keyword>
<dbReference type="GO" id="GO:0010945">
    <property type="term" value="F:coenzyme A diphosphatase activity"/>
    <property type="evidence" value="ECO:0007669"/>
    <property type="project" value="InterPro"/>
</dbReference>